<keyword evidence="2" id="KW-1185">Reference proteome</keyword>
<sequence length="118" mass="13151">MKFETSGLSMVSLKDIAPSTQNNINTQFIILDKSKTTTMEGQYKTCLGVVADETGEAFEEGDIVRLTNGIFSFSHHNNLFTMVFVETPNMSEIIWVRDPNNSNKYARAHQAVISASMP</sequence>
<gene>
    <name evidence="1" type="ORF">Patl1_11630</name>
</gene>
<dbReference type="EMBL" id="CM047908">
    <property type="protein sequence ID" value="KAJ0082309.1"/>
    <property type="molecule type" value="Genomic_DNA"/>
</dbReference>
<organism evidence="1 2">
    <name type="scientific">Pistacia atlantica</name>
    <dbReference type="NCBI Taxonomy" id="434234"/>
    <lineage>
        <taxon>Eukaryota</taxon>
        <taxon>Viridiplantae</taxon>
        <taxon>Streptophyta</taxon>
        <taxon>Embryophyta</taxon>
        <taxon>Tracheophyta</taxon>
        <taxon>Spermatophyta</taxon>
        <taxon>Magnoliopsida</taxon>
        <taxon>eudicotyledons</taxon>
        <taxon>Gunneridae</taxon>
        <taxon>Pentapetalae</taxon>
        <taxon>rosids</taxon>
        <taxon>malvids</taxon>
        <taxon>Sapindales</taxon>
        <taxon>Anacardiaceae</taxon>
        <taxon>Pistacia</taxon>
    </lineage>
</organism>
<dbReference type="Proteomes" id="UP001164250">
    <property type="component" value="Chromosome 12"/>
</dbReference>
<evidence type="ECO:0000313" key="2">
    <source>
        <dbReference type="Proteomes" id="UP001164250"/>
    </source>
</evidence>
<evidence type="ECO:0000313" key="1">
    <source>
        <dbReference type="EMBL" id="KAJ0082309.1"/>
    </source>
</evidence>
<protein>
    <submittedName>
        <fullName evidence="1">Uncharacterized protein</fullName>
    </submittedName>
</protein>
<name>A0ACC1A490_9ROSI</name>
<accession>A0ACC1A490</accession>
<reference evidence="2" key="1">
    <citation type="journal article" date="2023" name="G3 (Bethesda)">
        <title>Genome assembly and association tests identify interacting loci associated with vigor, precocity, and sex in interspecific pistachio rootstocks.</title>
        <authorList>
            <person name="Palmer W."/>
            <person name="Jacygrad E."/>
            <person name="Sagayaradj S."/>
            <person name="Cavanaugh K."/>
            <person name="Han R."/>
            <person name="Bertier L."/>
            <person name="Beede B."/>
            <person name="Kafkas S."/>
            <person name="Golino D."/>
            <person name="Preece J."/>
            <person name="Michelmore R."/>
        </authorList>
    </citation>
    <scope>NUCLEOTIDE SEQUENCE [LARGE SCALE GENOMIC DNA]</scope>
</reference>
<comment type="caution">
    <text evidence="1">The sequence shown here is derived from an EMBL/GenBank/DDBJ whole genome shotgun (WGS) entry which is preliminary data.</text>
</comment>
<proteinExistence type="predicted"/>